<evidence type="ECO:0000256" key="2">
    <source>
        <dbReference type="ARBA" id="ARBA00022475"/>
    </source>
</evidence>
<organism evidence="7 8">
    <name type="scientific">Paenibacillus planticolens</name>
    <dbReference type="NCBI Taxonomy" id="2654976"/>
    <lineage>
        <taxon>Bacteria</taxon>
        <taxon>Bacillati</taxon>
        <taxon>Bacillota</taxon>
        <taxon>Bacilli</taxon>
        <taxon>Bacillales</taxon>
        <taxon>Paenibacillaceae</taxon>
        <taxon>Paenibacillus</taxon>
    </lineage>
</organism>
<keyword evidence="2" id="KW-1003">Cell membrane</keyword>
<evidence type="ECO:0000256" key="5">
    <source>
        <dbReference type="ARBA" id="ARBA00023136"/>
    </source>
</evidence>
<feature type="transmembrane region" description="Helical" evidence="6">
    <location>
        <begin position="296"/>
        <end position="317"/>
    </location>
</feature>
<keyword evidence="5 6" id="KW-0472">Membrane</keyword>
<proteinExistence type="predicted"/>
<evidence type="ECO:0000256" key="6">
    <source>
        <dbReference type="SAM" id="Phobius"/>
    </source>
</evidence>
<dbReference type="RefSeq" id="WP_171682680.1">
    <property type="nucleotide sequence ID" value="NZ_WHNZ01000015.1"/>
</dbReference>
<dbReference type="CDD" id="cd06580">
    <property type="entry name" value="TM_PBP1_transp_TpRbsC_like"/>
    <property type="match status" value="1"/>
</dbReference>
<name>A0ABX1ZK30_9BACL</name>
<sequence>MSRVIKWLFKESSLISLISIFLGLLFGAVIMLIGNYNPIQAYGALFNKSFGDLNSIGEVIRQITPLIFTGLSVAFAFRTGLFNIGAEGQFIMGALAASFVGIQLHLPWYLHIPLAIIAGGLLGGLWGSIAGYLKAVRGVHEVITTIMLNWIALYLSNFFVKTFLLEKGQMRSKFVDKSAWLSSQGLSEMFGNSRIHYGIVIALTLAVLFYILLWKTKQGFELRAVGFNPEASQYAGISVNKNIIKAMFISGIFAGVGGVCEVLGVFHYQSVNTAFPGYGMMGIAVALIGRNTPLGAILGAVLLGVLTFGASGMKFGAGVPEELVNIVIALIIFFVAASGIVKWLLKLFAKRNKEVSNRANPTISK</sequence>
<gene>
    <name evidence="7" type="ORF">GC097_07350</name>
</gene>
<evidence type="ECO:0000313" key="8">
    <source>
        <dbReference type="Proteomes" id="UP000618579"/>
    </source>
</evidence>
<keyword evidence="3 6" id="KW-0812">Transmembrane</keyword>
<feature type="transmembrane region" description="Helical" evidence="6">
    <location>
        <begin position="273"/>
        <end position="289"/>
    </location>
</feature>
<feature type="transmembrane region" description="Helical" evidence="6">
    <location>
        <begin position="145"/>
        <end position="164"/>
    </location>
</feature>
<evidence type="ECO:0000256" key="4">
    <source>
        <dbReference type="ARBA" id="ARBA00022989"/>
    </source>
</evidence>
<dbReference type="PANTHER" id="PTHR47089:SF1">
    <property type="entry name" value="GUANOSINE ABC TRANSPORTER PERMEASE PROTEIN NUPP"/>
    <property type="match status" value="1"/>
</dbReference>
<feature type="transmembrane region" description="Helical" evidence="6">
    <location>
        <begin position="323"/>
        <end position="345"/>
    </location>
</feature>
<feature type="transmembrane region" description="Helical" evidence="6">
    <location>
        <begin position="59"/>
        <end position="77"/>
    </location>
</feature>
<reference evidence="7 8" key="1">
    <citation type="submission" date="2019-10" db="EMBL/GenBank/DDBJ databases">
        <title>Description of Paenibacillus pedi sp. nov.</title>
        <authorList>
            <person name="Carlier A."/>
            <person name="Qi S."/>
        </authorList>
    </citation>
    <scope>NUCLEOTIDE SEQUENCE [LARGE SCALE GENOMIC DNA]</scope>
    <source>
        <strain evidence="7 8">LMG 31457</strain>
    </source>
</reference>
<feature type="transmembrane region" description="Helical" evidence="6">
    <location>
        <begin position="195"/>
        <end position="213"/>
    </location>
</feature>
<dbReference type="PANTHER" id="PTHR47089">
    <property type="entry name" value="ABC TRANSPORTER, PERMEASE PROTEIN"/>
    <property type="match status" value="1"/>
</dbReference>
<evidence type="ECO:0000256" key="3">
    <source>
        <dbReference type="ARBA" id="ARBA00022692"/>
    </source>
</evidence>
<evidence type="ECO:0000313" key="7">
    <source>
        <dbReference type="EMBL" id="NOU99827.1"/>
    </source>
</evidence>
<keyword evidence="8" id="KW-1185">Reference proteome</keyword>
<dbReference type="InterPro" id="IPR001851">
    <property type="entry name" value="ABC_transp_permease"/>
</dbReference>
<dbReference type="Proteomes" id="UP000618579">
    <property type="component" value="Unassembled WGS sequence"/>
</dbReference>
<dbReference type="EMBL" id="WHNZ01000015">
    <property type="protein sequence ID" value="NOU99827.1"/>
    <property type="molecule type" value="Genomic_DNA"/>
</dbReference>
<accession>A0ABX1ZK30</accession>
<evidence type="ECO:0000256" key="1">
    <source>
        <dbReference type="ARBA" id="ARBA00004651"/>
    </source>
</evidence>
<keyword evidence="4 6" id="KW-1133">Transmembrane helix</keyword>
<comment type="subcellular location">
    <subcellularLocation>
        <location evidence="1">Cell membrane</location>
        <topology evidence="1">Multi-pass membrane protein</topology>
    </subcellularLocation>
</comment>
<dbReference type="Pfam" id="PF02653">
    <property type="entry name" value="BPD_transp_2"/>
    <property type="match status" value="1"/>
</dbReference>
<feature type="transmembrane region" description="Helical" evidence="6">
    <location>
        <begin position="112"/>
        <end position="133"/>
    </location>
</feature>
<comment type="caution">
    <text evidence="7">The sequence shown here is derived from an EMBL/GenBank/DDBJ whole genome shotgun (WGS) entry which is preliminary data.</text>
</comment>
<feature type="transmembrane region" description="Helical" evidence="6">
    <location>
        <begin position="89"/>
        <end position="106"/>
    </location>
</feature>
<protein>
    <submittedName>
        <fullName evidence="7">ABC transporter permease</fullName>
    </submittedName>
</protein>
<feature type="transmembrane region" description="Helical" evidence="6">
    <location>
        <begin position="12"/>
        <end position="39"/>
    </location>
</feature>
<feature type="transmembrane region" description="Helical" evidence="6">
    <location>
        <begin position="246"/>
        <end position="267"/>
    </location>
</feature>